<reference evidence="2 3" key="1">
    <citation type="journal article" date="2014" name="Nat. Genet.">
        <title>Genome and transcriptome of the porcine whipworm Trichuris suis.</title>
        <authorList>
            <person name="Jex A.R."/>
            <person name="Nejsum P."/>
            <person name="Schwarz E.M."/>
            <person name="Hu L."/>
            <person name="Young N.D."/>
            <person name="Hall R.S."/>
            <person name="Korhonen P.K."/>
            <person name="Liao S."/>
            <person name="Thamsborg S."/>
            <person name="Xia J."/>
            <person name="Xu P."/>
            <person name="Wang S."/>
            <person name="Scheerlinck J.P."/>
            <person name="Hofmann A."/>
            <person name="Sternberg P.W."/>
            <person name="Wang J."/>
            <person name="Gasser R.B."/>
        </authorList>
    </citation>
    <scope>NUCLEOTIDE SEQUENCE [LARGE SCALE GENOMIC DNA]</scope>
    <source>
        <strain evidence="2">DCEP-RM93F</strain>
        <strain evidence="1">DCEP-RM93M</strain>
    </source>
</reference>
<proteinExistence type="predicted"/>
<evidence type="ECO:0000313" key="2">
    <source>
        <dbReference type="EMBL" id="KFD69122.1"/>
    </source>
</evidence>
<dbReference type="AlphaFoldDB" id="A0A085NI26"/>
<gene>
    <name evidence="1" type="ORF">M513_02995</name>
    <name evidence="2" type="ORF">M514_02995</name>
</gene>
<name>A0A085NI26_9BILA</name>
<evidence type="ECO:0000313" key="3">
    <source>
        <dbReference type="Proteomes" id="UP000030764"/>
    </source>
</evidence>
<evidence type="ECO:0000313" key="1">
    <source>
        <dbReference type="EMBL" id="KFD56217.1"/>
    </source>
</evidence>
<organism evidence="2">
    <name type="scientific">Trichuris suis</name>
    <name type="common">pig whipworm</name>
    <dbReference type="NCBI Taxonomy" id="68888"/>
    <lineage>
        <taxon>Eukaryota</taxon>
        <taxon>Metazoa</taxon>
        <taxon>Ecdysozoa</taxon>
        <taxon>Nematoda</taxon>
        <taxon>Enoplea</taxon>
        <taxon>Dorylaimia</taxon>
        <taxon>Trichinellida</taxon>
        <taxon>Trichuridae</taxon>
        <taxon>Trichuris</taxon>
    </lineage>
</organism>
<dbReference type="EMBL" id="KL367498">
    <property type="protein sequence ID" value="KFD69122.1"/>
    <property type="molecule type" value="Genomic_DNA"/>
</dbReference>
<sequence length="75" mass="8751">MEANKTMPLSEQWLSVLLNKKEFRKIGYHLGKFTFRKNEGKFKFKDISTHTSFSACCCSSVEELATTKEEKLRKD</sequence>
<dbReference type="Proteomes" id="UP000030758">
    <property type="component" value="Unassembled WGS sequence"/>
</dbReference>
<dbReference type="EMBL" id="KL363195">
    <property type="protein sequence ID" value="KFD56217.1"/>
    <property type="molecule type" value="Genomic_DNA"/>
</dbReference>
<protein>
    <submittedName>
        <fullName evidence="2">Uncharacterized protein</fullName>
    </submittedName>
</protein>
<dbReference type="Proteomes" id="UP000030764">
    <property type="component" value="Unassembled WGS sequence"/>
</dbReference>
<accession>A0A085NI26</accession>
<keyword evidence="3" id="KW-1185">Reference proteome</keyword>